<proteinExistence type="predicted"/>
<protein>
    <submittedName>
        <fullName evidence="3">Uncharacterized protein</fullName>
    </submittedName>
</protein>
<reference evidence="3 4" key="1">
    <citation type="journal article" date="2019" name="Sci. Rep.">
        <title>Orb-weaving spider Araneus ventricosus genome elucidates the spidroin gene catalogue.</title>
        <authorList>
            <person name="Kono N."/>
            <person name="Nakamura H."/>
            <person name="Ohtoshi R."/>
            <person name="Moran D.A.P."/>
            <person name="Shinohara A."/>
            <person name="Yoshida Y."/>
            <person name="Fujiwara M."/>
            <person name="Mori M."/>
            <person name="Tomita M."/>
            <person name="Arakawa K."/>
        </authorList>
    </citation>
    <scope>NUCLEOTIDE SEQUENCE [LARGE SCALE GENOMIC DNA]</scope>
</reference>
<feature type="compositionally biased region" description="Basic residues" evidence="1">
    <location>
        <begin position="56"/>
        <end position="68"/>
    </location>
</feature>
<evidence type="ECO:0000313" key="3">
    <source>
        <dbReference type="EMBL" id="GBL98331.1"/>
    </source>
</evidence>
<dbReference type="PROSITE" id="PS51257">
    <property type="entry name" value="PROKAR_LIPOPROTEIN"/>
    <property type="match status" value="1"/>
</dbReference>
<feature type="transmembrane region" description="Helical" evidence="2">
    <location>
        <begin position="127"/>
        <end position="146"/>
    </location>
</feature>
<dbReference type="Proteomes" id="UP000499080">
    <property type="component" value="Unassembled WGS sequence"/>
</dbReference>
<accession>A0A4Y2C1I4</accession>
<keyword evidence="4" id="KW-1185">Reference proteome</keyword>
<sequence>MTANGRHVKVLAKIPQSDQQEVAVSITYAPVAFACLRLPINVIALPSESISTHGWRAKMRERKRKAHKTREDGARTPPSKIYHSVVARMLFWDDARDMWPNNSSRSDYSKGAVIGQRLIGRDRGRKLTATFFPISFSSFFHFSLIFQAEKILI</sequence>
<feature type="region of interest" description="Disordered" evidence="1">
    <location>
        <begin position="56"/>
        <end position="78"/>
    </location>
</feature>
<gene>
    <name evidence="3" type="ORF">AVEN_174114_1</name>
</gene>
<dbReference type="AlphaFoldDB" id="A0A4Y2C1I4"/>
<evidence type="ECO:0000313" key="4">
    <source>
        <dbReference type="Proteomes" id="UP000499080"/>
    </source>
</evidence>
<evidence type="ECO:0000256" key="1">
    <source>
        <dbReference type="SAM" id="MobiDB-lite"/>
    </source>
</evidence>
<organism evidence="3 4">
    <name type="scientific">Araneus ventricosus</name>
    <name type="common">Orbweaver spider</name>
    <name type="synonym">Epeira ventricosa</name>
    <dbReference type="NCBI Taxonomy" id="182803"/>
    <lineage>
        <taxon>Eukaryota</taxon>
        <taxon>Metazoa</taxon>
        <taxon>Ecdysozoa</taxon>
        <taxon>Arthropoda</taxon>
        <taxon>Chelicerata</taxon>
        <taxon>Arachnida</taxon>
        <taxon>Araneae</taxon>
        <taxon>Araneomorphae</taxon>
        <taxon>Entelegynae</taxon>
        <taxon>Araneoidea</taxon>
        <taxon>Araneidae</taxon>
        <taxon>Araneus</taxon>
    </lineage>
</organism>
<keyword evidence="2" id="KW-1133">Transmembrane helix</keyword>
<evidence type="ECO:0000256" key="2">
    <source>
        <dbReference type="SAM" id="Phobius"/>
    </source>
</evidence>
<dbReference type="EMBL" id="BGPR01000138">
    <property type="protein sequence ID" value="GBL98331.1"/>
    <property type="molecule type" value="Genomic_DNA"/>
</dbReference>
<keyword evidence="2" id="KW-0472">Membrane</keyword>
<keyword evidence="2" id="KW-0812">Transmembrane</keyword>
<comment type="caution">
    <text evidence="3">The sequence shown here is derived from an EMBL/GenBank/DDBJ whole genome shotgun (WGS) entry which is preliminary data.</text>
</comment>
<name>A0A4Y2C1I4_ARAVE</name>